<evidence type="ECO:0000313" key="2">
    <source>
        <dbReference type="EMBL" id="HIV62554.1"/>
    </source>
</evidence>
<protein>
    <recommendedName>
        <fullName evidence="4">DUF3592 domain-containing protein</fullName>
    </recommendedName>
</protein>
<comment type="caution">
    <text evidence="2">The sequence shown here is derived from an EMBL/GenBank/DDBJ whole genome shotgun (WGS) entry which is preliminary data.</text>
</comment>
<feature type="transmembrane region" description="Helical" evidence="1">
    <location>
        <begin position="142"/>
        <end position="163"/>
    </location>
</feature>
<keyword evidence="1" id="KW-0812">Transmembrane</keyword>
<keyword evidence="1" id="KW-0472">Membrane</keyword>
<feature type="transmembrane region" description="Helical" evidence="1">
    <location>
        <begin position="6"/>
        <end position="27"/>
    </location>
</feature>
<proteinExistence type="predicted"/>
<evidence type="ECO:0000256" key="1">
    <source>
        <dbReference type="SAM" id="Phobius"/>
    </source>
</evidence>
<dbReference type="EMBL" id="DXIE01000037">
    <property type="protein sequence ID" value="HIV62554.1"/>
    <property type="molecule type" value="Genomic_DNA"/>
</dbReference>
<gene>
    <name evidence="2" type="ORF">H9746_06920</name>
</gene>
<sequence length="276" mass="31079">MFGGLTIQSFFLIVIGAVIFVVGTTALKKQIRNKMGKLLKDAKIISLNHVTKKDDEGYLIQNYYDIKVEFEDKGKKIQKTLKCVDQYEKGDTVKIIKDVERGGQYRVYGNDKAPVFGPWILILCGILVICMPFVQLKLGDGYMSMLLAAFLILIGLGLILAYVKAKSRDLEEIPAEISDILKWQSGEKKKWTNPSISYYPILKYTLNGKEKIMRSRYNSSSTASYKVGKQLTLYRDKNTGDILERNARKSMLIIGICLILFAAIGLYSSLITLFGA</sequence>
<evidence type="ECO:0008006" key="4">
    <source>
        <dbReference type="Google" id="ProtNLM"/>
    </source>
</evidence>
<feature type="transmembrane region" description="Helical" evidence="1">
    <location>
        <begin position="115"/>
        <end position="136"/>
    </location>
</feature>
<dbReference type="AlphaFoldDB" id="A0A9D1PI81"/>
<feature type="transmembrane region" description="Helical" evidence="1">
    <location>
        <begin position="252"/>
        <end position="274"/>
    </location>
</feature>
<reference evidence="2" key="2">
    <citation type="submission" date="2021-04" db="EMBL/GenBank/DDBJ databases">
        <authorList>
            <person name="Gilroy R."/>
        </authorList>
    </citation>
    <scope>NUCLEOTIDE SEQUENCE</scope>
    <source>
        <strain evidence="2">CHK193-4272</strain>
    </source>
</reference>
<evidence type="ECO:0000313" key="3">
    <source>
        <dbReference type="Proteomes" id="UP000886808"/>
    </source>
</evidence>
<dbReference type="Proteomes" id="UP000886808">
    <property type="component" value="Unassembled WGS sequence"/>
</dbReference>
<keyword evidence="1" id="KW-1133">Transmembrane helix</keyword>
<name>A0A9D1PI81_9FIRM</name>
<reference evidence="2" key="1">
    <citation type="journal article" date="2021" name="PeerJ">
        <title>Extensive microbial diversity within the chicken gut microbiome revealed by metagenomics and culture.</title>
        <authorList>
            <person name="Gilroy R."/>
            <person name="Ravi A."/>
            <person name="Getino M."/>
            <person name="Pursley I."/>
            <person name="Horton D.L."/>
            <person name="Alikhan N.F."/>
            <person name="Baker D."/>
            <person name="Gharbi K."/>
            <person name="Hall N."/>
            <person name="Watson M."/>
            <person name="Adriaenssens E.M."/>
            <person name="Foster-Nyarko E."/>
            <person name="Jarju S."/>
            <person name="Secka A."/>
            <person name="Antonio M."/>
            <person name="Oren A."/>
            <person name="Chaudhuri R.R."/>
            <person name="La Ragione R."/>
            <person name="Hildebrand F."/>
            <person name="Pallen M.J."/>
        </authorList>
    </citation>
    <scope>NUCLEOTIDE SEQUENCE</scope>
    <source>
        <strain evidence="2">CHK193-4272</strain>
    </source>
</reference>
<accession>A0A9D1PI81</accession>
<organism evidence="2 3">
    <name type="scientific">Candidatus Butyricicoccus avistercoris</name>
    <dbReference type="NCBI Taxonomy" id="2838518"/>
    <lineage>
        <taxon>Bacteria</taxon>
        <taxon>Bacillati</taxon>
        <taxon>Bacillota</taxon>
        <taxon>Clostridia</taxon>
        <taxon>Eubacteriales</taxon>
        <taxon>Butyricicoccaceae</taxon>
        <taxon>Butyricicoccus</taxon>
    </lineage>
</organism>